<feature type="region of interest" description="Disordered" evidence="1">
    <location>
        <begin position="210"/>
        <end position="328"/>
    </location>
</feature>
<keyword evidence="2" id="KW-0472">Membrane</keyword>
<gene>
    <name evidence="3" type="ORF">GJW-30_1_03361</name>
</gene>
<keyword evidence="2" id="KW-0812">Transmembrane</keyword>
<reference evidence="3 4" key="1">
    <citation type="submission" date="2015-08" db="EMBL/GenBank/DDBJ databases">
        <title>Investigation of the bacterial diversity of lava forest soil.</title>
        <authorList>
            <person name="Lee J.S."/>
        </authorList>
    </citation>
    <scope>NUCLEOTIDE SEQUENCE [LARGE SCALE GENOMIC DNA]</scope>
    <source>
        <strain evidence="3 4">GJW-30</strain>
    </source>
</reference>
<dbReference type="KEGG" id="vgo:GJW-30_1_03361"/>
<keyword evidence="4" id="KW-1185">Reference proteome</keyword>
<dbReference type="RefSeq" id="WP_096357350.1">
    <property type="nucleotide sequence ID" value="NZ_AP014946.1"/>
</dbReference>
<feature type="compositionally biased region" description="Pro residues" evidence="1">
    <location>
        <begin position="267"/>
        <end position="278"/>
    </location>
</feature>
<feature type="compositionally biased region" description="Low complexity" evidence="1">
    <location>
        <begin position="279"/>
        <end position="288"/>
    </location>
</feature>
<evidence type="ECO:0000256" key="1">
    <source>
        <dbReference type="SAM" id="MobiDB-lite"/>
    </source>
</evidence>
<dbReference type="Proteomes" id="UP000236884">
    <property type="component" value="Chromosome"/>
</dbReference>
<dbReference type="AlphaFoldDB" id="A0A0S3PY33"/>
<accession>A0A0S3PY33</accession>
<evidence type="ECO:0000313" key="4">
    <source>
        <dbReference type="Proteomes" id="UP000236884"/>
    </source>
</evidence>
<feature type="transmembrane region" description="Helical" evidence="2">
    <location>
        <begin position="20"/>
        <end position="41"/>
    </location>
</feature>
<evidence type="ECO:0000313" key="3">
    <source>
        <dbReference type="EMBL" id="BAT60811.1"/>
    </source>
</evidence>
<organism evidence="3 4">
    <name type="scientific">Variibacter gotjawalensis</name>
    <dbReference type="NCBI Taxonomy" id="1333996"/>
    <lineage>
        <taxon>Bacteria</taxon>
        <taxon>Pseudomonadati</taxon>
        <taxon>Pseudomonadota</taxon>
        <taxon>Alphaproteobacteria</taxon>
        <taxon>Hyphomicrobiales</taxon>
        <taxon>Nitrobacteraceae</taxon>
        <taxon>Variibacter</taxon>
    </lineage>
</organism>
<feature type="compositionally biased region" description="Low complexity" evidence="1">
    <location>
        <begin position="311"/>
        <end position="320"/>
    </location>
</feature>
<protein>
    <submittedName>
        <fullName evidence="3">Uncharacterized protein</fullName>
    </submittedName>
</protein>
<dbReference type="EMBL" id="AP014946">
    <property type="protein sequence ID" value="BAT60811.1"/>
    <property type="molecule type" value="Genomic_DNA"/>
</dbReference>
<sequence>MWGLEALGIQYNEATGIVGLPVWAAAVAAALLVVFFVLALVRTGLAGTLMFLALVGFAGWAAFSWTEHNRVEERRGLQARLLATETVAQAPNSPLSCLAGTSGDALETACERSLFASAESAAAATSYAARQVSLLGDALRFASASNDTAFAKIFDPLRVTLEQDRYGAVANALTTRYGCSPDVCVAFANFKDTVRLRANMRDNAFAGHVQRASASWGEKEKVASTPAPAPNTMATRPGAPGTPLPDGYNLPSASSIPPVSIMAAEPTTPPPAATPPRPAAAQPQQPRRTTPPPPRRPADAARPSPPPGTPGSPNGSASNGLPPPPRAQ</sequence>
<dbReference type="OrthoDB" id="8264807at2"/>
<evidence type="ECO:0000256" key="2">
    <source>
        <dbReference type="SAM" id="Phobius"/>
    </source>
</evidence>
<proteinExistence type="predicted"/>
<keyword evidence="2" id="KW-1133">Transmembrane helix</keyword>
<name>A0A0S3PY33_9BRAD</name>
<feature type="transmembrane region" description="Helical" evidence="2">
    <location>
        <begin position="48"/>
        <end position="65"/>
    </location>
</feature>